<evidence type="ECO:0000256" key="1">
    <source>
        <dbReference type="SAM" id="Phobius"/>
    </source>
</evidence>
<name>A0AAQ3PST3_PASNO</name>
<keyword evidence="1" id="KW-1133">Transmembrane helix</keyword>
<reference evidence="2 3" key="1">
    <citation type="submission" date="2024-02" db="EMBL/GenBank/DDBJ databases">
        <title>High-quality chromosome-scale genome assembly of Pensacola bahiagrass (Paspalum notatum Flugge var. saurae).</title>
        <authorList>
            <person name="Vega J.M."/>
            <person name="Podio M."/>
            <person name="Orjuela J."/>
            <person name="Siena L.A."/>
            <person name="Pessino S.C."/>
            <person name="Combes M.C."/>
            <person name="Mariac C."/>
            <person name="Albertini E."/>
            <person name="Pupilli F."/>
            <person name="Ortiz J.P.A."/>
            <person name="Leblanc O."/>
        </authorList>
    </citation>
    <scope>NUCLEOTIDE SEQUENCE [LARGE SCALE GENOMIC DNA]</scope>
    <source>
        <strain evidence="2">R1</strain>
        <tissue evidence="2">Leaf</tissue>
    </source>
</reference>
<sequence>MGGGEARPDECKEELQRWRIEVFMGATAAAVEVIASVWAQRREDHARVEFCSPVALVVVIVLYDSIHAYFASFIDAIWHVTNNKGTSKQGDSRVSDNILLSIWYLTLPMARPKLEIIMSNQDQK</sequence>
<evidence type="ECO:0000313" key="3">
    <source>
        <dbReference type="Proteomes" id="UP001341281"/>
    </source>
</evidence>
<feature type="transmembrane region" description="Helical" evidence="1">
    <location>
        <begin position="20"/>
        <end position="38"/>
    </location>
</feature>
<proteinExistence type="predicted"/>
<dbReference type="AlphaFoldDB" id="A0AAQ3PST3"/>
<gene>
    <name evidence="2" type="ORF">U9M48_004205</name>
</gene>
<evidence type="ECO:0000313" key="2">
    <source>
        <dbReference type="EMBL" id="WVZ53233.1"/>
    </source>
</evidence>
<dbReference type="Proteomes" id="UP001341281">
    <property type="component" value="Chromosome 01"/>
</dbReference>
<keyword evidence="1" id="KW-0472">Membrane</keyword>
<accession>A0AAQ3PST3</accession>
<dbReference type="EMBL" id="CP144745">
    <property type="protein sequence ID" value="WVZ53233.1"/>
    <property type="molecule type" value="Genomic_DNA"/>
</dbReference>
<feature type="transmembrane region" description="Helical" evidence="1">
    <location>
        <begin position="50"/>
        <end position="74"/>
    </location>
</feature>
<organism evidence="2 3">
    <name type="scientific">Paspalum notatum var. saurae</name>
    <dbReference type="NCBI Taxonomy" id="547442"/>
    <lineage>
        <taxon>Eukaryota</taxon>
        <taxon>Viridiplantae</taxon>
        <taxon>Streptophyta</taxon>
        <taxon>Embryophyta</taxon>
        <taxon>Tracheophyta</taxon>
        <taxon>Spermatophyta</taxon>
        <taxon>Magnoliopsida</taxon>
        <taxon>Liliopsida</taxon>
        <taxon>Poales</taxon>
        <taxon>Poaceae</taxon>
        <taxon>PACMAD clade</taxon>
        <taxon>Panicoideae</taxon>
        <taxon>Andropogonodae</taxon>
        <taxon>Paspaleae</taxon>
        <taxon>Paspalinae</taxon>
        <taxon>Paspalum</taxon>
    </lineage>
</organism>
<protein>
    <submittedName>
        <fullName evidence="2">Uncharacterized protein</fullName>
    </submittedName>
</protein>
<keyword evidence="1" id="KW-0812">Transmembrane</keyword>
<keyword evidence="3" id="KW-1185">Reference proteome</keyword>